<dbReference type="AlphaFoldDB" id="A0A0I9XYL5"/>
<evidence type="ECO:0000313" key="2">
    <source>
        <dbReference type="Proteomes" id="UP000036334"/>
    </source>
</evidence>
<dbReference type="InterPro" id="IPR033379">
    <property type="entry name" value="Acid_Pase_AS"/>
</dbReference>
<evidence type="ECO:0000313" key="1">
    <source>
        <dbReference type="EMBL" id="KLO36700.1"/>
    </source>
</evidence>
<dbReference type="EMBL" id="LDPR01000008">
    <property type="protein sequence ID" value="KLO36700.1"/>
    <property type="molecule type" value="Genomic_DNA"/>
</dbReference>
<comment type="caution">
    <text evidence="1">The sequence shown here is derived from an EMBL/GenBank/DDBJ whole genome shotgun (WGS) entry which is preliminary data.</text>
</comment>
<dbReference type="SUPFAM" id="SSF53254">
    <property type="entry name" value="Phosphoglycerate mutase-like"/>
    <property type="match status" value="1"/>
</dbReference>
<accession>A0A0I9XYL5</accession>
<evidence type="ECO:0008006" key="3">
    <source>
        <dbReference type="Google" id="ProtNLM"/>
    </source>
</evidence>
<keyword evidence="2" id="KW-1185">Reference proteome</keyword>
<dbReference type="PATRIC" id="fig|29311.18.peg.3952"/>
<dbReference type="PROSITE" id="PS00616">
    <property type="entry name" value="HIS_ACID_PHOSPHAT_1"/>
    <property type="match status" value="1"/>
</dbReference>
<gene>
    <name evidence="1" type="ORF">ABH38_11965</name>
</gene>
<sequence>MAMVGVAPPAPADDWSVERVVMLMRHGVRSPNAQPPLPATVAPEPWPGWAVLPGRLTGHGAAAIRLVAAADARRFAAEGVLPGTGCPPPGATVLVADSLERTIATGDNYLSAFAPHCTLTTQHAQQGVPDPLFSAYDDAGISAATAQQAIDDAVGPQGIGGIDQQARPELEAVSRILCRAGRQGCGLTDMPSVVDVDPSGRNRPKVTGALGYGATAAQVFSLEYADGKPMSEVGWGRATPDDLRAAGMLHAIKFSLIARPRPLAVANAGRIAKRMVDALGEGPPLTIVVGHDTEIANIGGLLDVHWSVPGFAADDPAPGGAMVIEVMRNHDGAEAVRSFYRAQTLDQIRTLDAADPTWVALTPPGCGGQALCPLDTFIALLSG</sequence>
<organism evidence="1 2">
    <name type="scientific">Mycobacterium haemophilum</name>
    <dbReference type="NCBI Taxonomy" id="29311"/>
    <lineage>
        <taxon>Bacteria</taxon>
        <taxon>Bacillati</taxon>
        <taxon>Actinomycetota</taxon>
        <taxon>Actinomycetes</taxon>
        <taxon>Mycobacteriales</taxon>
        <taxon>Mycobacteriaceae</taxon>
        <taxon>Mycobacterium</taxon>
    </lineage>
</organism>
<reference evidence="1 2" key="1">
    <citation type="submission" date="2015-05" db="EMBL/GenBank/DDBJ databases">
        <title>Genome sequence of Mycobacterium haemophilum.</title>
        <authorList>
            <person name="Greninger A.L."/>
            <person name="Cunningham G."/>
            <person name="Miller S."/>
        </authorList>
    </citation>
    <scope>NUCLEOTIDE SEQUENCE [LARGE SCALE GENOMIC DNA]</scope>
    <source>
        <strain evidence="2">UC1</strain>
    </source>
</reference>
<dbReference type="InterPro" id="IPR029033">
    <property type="entry name" value="His_PPase_superfam"/>
</dbReference>
<dbReference type="Gene3D" id="3.40.50.1240">
    <property type="entry name" value="Phosphoglycerate mutase-like"/>
    <property type="match status" value="2"/>
</dbReference>
<proteinExistence type="predicted"/>
<dbReference type="Proteomes" id="UP000036334">
    <property type="component" value="Unassembled WGS sequence"/>
</dbReference>
<dbReference type="STRING" id="1202450.B586_02085"/>
<name>A0A0I9XYL5_9MYCO</name>
<protein>
    <recommendedName>
        <fullName evidence="3">Phosphoanhydride phosphohydrolase</fullName>
    </recommendedName>
</protein>